<evidence type="ECO:0000313" key="2">
    <source>
        <dbReference type="Proteomes" id="UP001419268"/>
    </source>
</evidence>
<name>A0AAP0PN78_9MAGN</name>
<dbReference type="EMBL" id="JBBNAG010000003">
    <property type="protein sequence ID" value="KAK9148644.1"/>
    <property type="molecule type" value="Genomic_DNA"/>
</dbReference>
<keyword evidence="2" id="KW-1185">Reference proteome</keyword>
<gene>
    <name evidence="1" type="ORF">Scep_007401</name>
</gene>
<dbReference type="AlphaFoldDB" id="A0AAP0PN78"/>
<accession>A0AAP0PN78</accession>
<comment type="caution">
    <text evidence="1">The sequence shown here is derived from an EMBL/GenBank/DDBJ whole genome shotgun (WGS) entry which is preliminary data.</text>
</comment>
<evidence type="ECO:0000313" key="1">
    <source>
        <dbReference type="EMBL" id="KAK9148644.1"/>
    </source>
</evidence>
<reference evidence="1 2" key="1">
    <citation type="submission" date="2024-01" db="EMBL/GenBank/DDBJ databases">
        <title>Genome assemblies of Stephania.</title>
        <authorList>
            <person name="Yang L."/>
        </authorList>
    </citation>
    <scope>NUCLEOTIDE SEQUENCE [LARGE SCALE GENOMIC DNA]</scope>
    <source>
        <strain evidence="1">JXDWG</strain>
        <tissue evidence="1">Leaf</tissue>
    </source>
</reference>
<sequence>MPLGAQRPWEALPRMFRPVAVVMGVALLPHLPSPFTSWASNGGPILGQTPPPSFGGSGGGVAIPFRMHRCGTTF</sequence>
<protein>
    <submittedName>
        <fullName evidence="1">Uncharacterized protein</fullName>
    </submittedName>
</protein>
<dbReference type="Proteomes" id="UP001419268">
    <property type="component" value="Unassembled WGS sequence"/>
</dbReference>
<proteinExistence type="predicted"/>
<organism evidence="1 2">
    <name type="scientific">Stephania cephalantha</name>
    <dbReference type="NCBI Taxonomy" id="152367"/>
    <lineage>
        <taxon>Eukaryota</taxon>
        <taxon>Viridiplantae</taxon>
        <taxon>Streptophyta</taxon>
        <taxon>Embryophyta</taxon>
        <taxon>Tracheophyta</taxon>
        <taxon>Spermatophyta</taxon>
        <taxon>Magnoliopsida</taxon>
        <taxon>Ranunculales</taxon>
        <taxon>Menispermaceae</taxon>
        <taxon>Menispermoideae</taxon>
        <taxon>Cissampelideae</taxon>
        <taxon>Stephania</taxon>
    </lineage>
</organism>